<keyword evidence="2" id="KW-1185">Reference proteome</keyword>
<comment type="caution">
    <text evidence="1">The sequence shown here is derived from an EMBL/GenBank/DDBJ whole genome shotgun (WGS) entry which is preliminary data.</text>
</comment>
<gene>
    <name evidence="1" type="ORF">HAX54_031458</name>
</gene>
<protein>
    <submittedName>
        <fullName evidence="1">Uncharacterized protein</fullName>
    </submittedName>
</protein>
<proteinExistence type="predicted"/>
<dbReference type="EMBL" id="JACEIK010000399">
    <property type="protein sequence ID" value="MCD7456378.1"/>
    <property type="molecule type" value="Genomic_DNA"/>
</dbReference>
<sequence length="134" mass="15472">MAMICDYQPKLLGQENMVGACNRKRKVSTDTTYDLNDLEKVDNKILRTAILKKRYATMILKSQQVLGIVFDEKDMKRKADLLEKQLLEEKAKSRLREREAARIAIASIKRTVDFNDGLQAEREFLAIIGAPNRW</sequence>
<evidence type="ECO:0000313" key="1">
    <source>
        <dbReference type="EMBL" id="MCD7456378.1"/>
    </source>
</evidence>
<name>A0ABS8SBZ2_DATST</name>
<organism evidence="1 2">
    <name type="scientific">Datura stramonium</name>
    <name type="common">Jimsonweed</name>
    <name type="synonym">Common thornapple</name>
    <dbReference type="NCBI Taxonomy" id="4076"/>
    <lineage>
        <taxon>Eukaryota</taxon>
        <taxon>Viridiplantae</taxon>
        <taxon>Streptophyta</taxon>
        <taxon>Embryophyta</taxon>
        <taxon>Tracheophyta</taxon>
        <taxon>Spermatophyta</taxon>
        <taxon>Magnoliopsida</taxon>
        <taxon>eudicotyledons</taxon>
        <taxon>Gunneridae</taxon>
        <taxon>Pentapetalae</taxon>
        <taxon>asterids</taxon>
        <taxon>lamiids</taxon>
        <taxon>Solanales</taxon>
        <taxon>Solanaceae</taxon>
        <taxon>Solanoideae</taxon>
        <taxon>Datureae</taxon>
        <taxon>Datura</taxon>
    </lineage>
</organism>
<evidence type="ECO:0000313" key="2">
    <source>
        <dbReference type="Proteomes" id="UP000823775"/>
    </source>
</evidence>
<dbReference type="Proteomes" id="UP000823775">
    <property type="component" value="Unassembled WGS sequence"/>
</dbReference>
<reference evidence="1 2" key="1">
    <citation type="journal article" date="2021" name="BMC Genomics">
        <title>Datura genome reveals duplications of psychoactive alkaloid biosynthetic genes and high mutation rate following tissue culture.</title>
        <authorList>
            <person name="Rajewski A."/>
            <person name="Carter-House D."/>
            <person name="Stajich J."/>
            <person name="Litt A."/>
        </authorList>
    </citation>
    <scope>NUCLEOTIDE SEQUENCE [LARGE SCALE GENOMIC DNA]</scope>
    <source>
        <strain evidence="1">AR-01</strain>
    </source>
</reference>
<accession>A0ABS8SBZ2</accession>